<feature type="domain" description="Quercetin 2,3-dioxygenase C-terminal cupin" evidence="4">
    <location>
        <begin position="202"/>
        <end position="301"/>
    </location>
</feature>
<evidence type="ECO:0000313" key="6">
    <source>
        <dbReference type="Proteomes" id="UP000247702"/>
    </source>
</evidence>
<dbReference type="Proteomes" id="UP000247702">
    <property type="component" value="Unassembled WGS sequence"/>
</dbReference>
<keyword evidence="6" id="KW-1185">Reference proteome</keyword>
<evidence type="ECO:0008006" key="7">
    <source>
        <dbReference type="Google" id="ProtNLM"/>
    </source>
</evidence>
<dbReference type="InterPro" id="IPR014710">
    <property type="entry name" value="RmlC-like_jellyroll"/>
</dbReference>
<dbReference type="PANTHER" id="PTHR43212:SF3">
    <property type="entry name" value="QUERCETIN 2,3-DIOXYGENASE"/>
    <property type="match status" value="1"/>
</dbReference>
<evidence type="ECO:0000256" key="2">
    <source>
        <dbReference type="RuleBase" id="RU003457"/>
    </source>
</evidence>
<dbReference type="EMBL" id="BEXD01003257">
    <property type="protein sequence ID" value="GBC00654.1"/>
    <property type="molecule type" value="Genomic_DNA"/>
</dbReference>
<dbReference type="InterPro" id="IPR011051">
    <property type="entry name" value="RmlC_Cupin_sf"/>
</dbReference>
<evidence type="ECO:0000259" key="4">
    <source>
        <dbReference type="Pfam" id="PF17954"/>
    </source>
</evidence>
<reference evidence="5 6" key="1">
    <citation type="submission" date="2017-11" db="EMBL/GenBank/DDBJ databases">
        <title>The genome of Rhizophagus clarus HR1 reveals common genetic basis of auxotrophy among arbuscular mycorrhizal fungi.</title>
        <authorList>
            <person name="Kobayashi Y."/>
        </authorList>
    </citation>
    <scope>NUCLEOTIDE SEQUENCE [LARGE SCALE GENOMIC DNA]</scope>
    <source>
        <strain evidence="5 6">HR1</strain>
    </source>
</reference>
<name>A0A2Z6RF05_9GLOM</name>
<dbReference type="CDD" id="cd02910">
    <property type="entry name" value="cupin_Yhhw_N"/>
    <property type="match status" value="1"/>
</dbReference>
<comment type="similarity">
    <text evidence="1 2">Belongs to the pirin family.</text>
</comment>
<accession>A0A2Z6RF05</accession>
<organism evidence="5 6">
    <name type="scientific">Rhizophagus clarus</name>
    <dbReference type="NCBI Taxonomy" id="94130"/>
    <lineage>
        <taxon>Eukaryota</taxon>
        <taxon>Fungi</taxon>
        <taxon>Fungi incertae sedis</taxon>
        <taxon>Mucoromycota</taxon>
        <taxon>Glomeromycotina</taxon>
        <taxon>Glomeromycetes</taxon>
        <taxon>Glomerales</taxon>
        <taxon>Glomeraceae</taxon>
        <taxon>Rhizophagus</taxon>
    </lineage>
</organism>
<proteinExistence type="inferred from homology"/>
<feature type="domain" description="Pirin N-terminal" evidence="3">
    <location>
        <begin position="61"/>
        <end position="172"/>
    </location>
</feature>
<dbReference type="Pfam" id="PF17954">
    <property type="entry name" value="Pirin_C_2"/>
    <property type="match status" value="1"/>
</dbReference>
<dbReference type="SUPFAM" id="SSF51182">
    <property type="entry name" value="RmlC-like cupins"/>
    <property type="match status" value="1"/>
</dbReference>
<dbReference type="Pfam" id="PF02678">
    <property type="entry name" value="Pirin"/>
    <property type="match status" value="1"/>
</dbReference>
<evidence type="ECO:0000313" key="5">
    <source>
        <dbReference type="EMBL" id="GBC00654.1"/>
    </source>
</evidence>
<dbReference type="InterPro" id="IPR003829">
    <property type="entry name" value="Pirin_N_dom"/>
</dbReference>
<dbReference type="Gene3D" id="2.60.120.10">
    <property type="entry name" value="Jelly Rolls"/>
    <property type="match status" value="2"/>
</dbReference>
<dbReference type="AlphaFoldDB" id="A0A2Z6RF05"/>
<dbReference type="InterPro" id="IPR041602">
    <property type="entry name" value="Quercetinase_C"/>
</dbReference>
<dbReference type="STRING" id="94130.A0A2Z6RF05"/>
<dbReference type="PANTHER" id="PTHR43212">
    <property type="entry name" value="QUERCETIN 2,3-DIOXYGENASE"/>
    <property type="match status" value="1"/>
</dbReference>
<gene>
    <name evidence="5" type="ORF">RclHR1_03930004</name>
</gene>
<evidence type="ECO:0000259" key="3">
    <source>
        <dbReference type="Pfam" id="PF02678"/>
    </source>
</evidence>
<evidence type="ECO:0000256" key="1">
    <source>
        <dbReference type="ARBA" id="ARBA00008416"/>
    </source>
</evidence>
<sequence>MGKNFINSFFSPTKQIFQYSRRKFNNNNILFNQRKEFFNSSLRKNINLNNMVAKIVVRPSEERGYANHGWLDTHHTFSFADYYDPNYKSFGALRVINEDIVQPDNGFGTHPHRGYEIFSYIISGELQHKDSMGNAEILKRGDVQFTTAGTGISHSEYNINKIHPVHFLQIWVSPDDKNLTPAYNTKTYPDSLKTNNLTHLISPASEQDPKTIGIHTDFHMFASILQPENKVAHTVQGSLGDGDKTRRLYVHLTSTGGQLKINDGTILKPGDGAFITEVVSGEEVIFESVGEGVAEFVLFDLA</sequence>
<protein>
    <recommendedName>
        <fullName evidence="7">Pirin N-terminal domain-containing protein</fullName>
    </recommendedName>
</protein>
<dbReference type="InterPro" id="IPR012093">
    <property type="entry name" value="Pirin"/>
</dbReference>
<comment type="caution">
    <text evidence="5">The sequence shown here is derived from an EMBL/GenBank/DDBJ whole genome shotgun (WGS) entry which is preliminary data.</text>
</comment>